<comment type="caution">
    <text evidence="2">The sequence shown here is derived from an EMBL/GenBank/DDBJ whole genome shotgun (WGS) entry which is preliminary data.</text>
</comment>
<keyword evidence="1" id="KW-1133">Transmembrane helix</keyword>
<gene>
    <name evidence="2" type="ORF">GCM10009721_35620</name>
</gene>
<feature type="transmembrane region" description="Helical" evidence="1">
    <location>
        <begin position="81"/>
        <end position="101"/>
    </location>
</feature>
<feature type="transmembrane region" description="Helical" evidence="1">
    <location>
        <begin position="197"/>
        <end position="217"/>
    </location>
</feature>
<dbReference type="Proteomes" id="UP000623461">
    <property type="component" value="Unassembled WGS sequence"/>
</dbReference>
<evidence type="ECO:0000313" key="2">
    <source>
        <dbReference type="EMBL" id="GGN05032.1"/>
    </source>
</evidence>
<feature type="transmembrane region" description="Helical" evidence="1">
    <location>
        <begin position="160"/>
        <end position="185"/>
    </location>
</feature>
<proteinExistence type="predicted"/>
<name>A0ABQ2ICU5_9MICO</name>
<keyword evidence="1" id="KW-0812">Transmembrane</keyword>
<feature type="transmembrane region" description="Helical" evidence="1">
    <location>
        <begin position="290"/>
        <end position="311"/>
    </location>
</feature>
<evidence type="ECO:0000256" key="1">
    <source>
        <dbReference type="SAM" id="Phobius"/>
    </source>
</evidence>
<accession>A0ABQ2ICU5</accession>
<keyword evidence="1" id="KW-0472">Membrane</keyword>
<dbReference type="EMBL" id="BMNZ01000007">
    <property type="protein sequence ID" value="GGN05032.1"/>
    <property type="molecule type" value="Genomic_DNA"/>
</dbReference>
<feature type="transmembrane region" description="Helical" evidence="1">
    <location>
        <begin position="331"/>
        <end position="351"/>
    </location>
</feature>
<feature type="transmembrane region" description="Helical" evidence="1">
    <location>
        <begin position="263"/>
        <end position="283"/>
    </location>
</feature>
<protein>
    <recommendedName>
        <fullName evidence="4">Glycosyltransferase RgtA/B/C/D-like domain-containing protein</fullName>
    </recommendedName>
</protein>
<reference evidence="3" key="1">
    <citation type="journal article" date="2019" name="Int. J. Syst. Evol. Microbiol.">
        <title>The Global Catalogue of Microorganisms (GCM) 10K type strain sequencing project: providing services to taxonomists for standard genome sequencing and annotation.</title>
        <authorList>
            <consortium name="The Broad Institute Genomics Platform"/>
            <consortium name="The Broad Institute Genome Sequencing Center for Infectious Disease"/>
            <person name="Wu L."/>
            <person name="Ma J."/>
        </authorList>
    </citation>
    <scope>NUCLEOTIDE SEQUENCE [LARGE SCALE GENOMIC DNA]</scope>
    <source>
        <strain evidence="3">JCM 1365</strain>
    </source>
</reference>
<sequence length="547" mass="55454">MMPARRRDALAVGAGTFVTLALTAVLLWPALGRGELLYRDFVTVPDPSVTARTLGVDGSAPRAVPLDLVTALLDPVIPSGVQQQVMLLATLVLAGTGVTLLLRRRGPAVTAVGAALATWSPYAVERLLVGQPPTLLAVSCLGWLVVIARDVRPRRRYLGLTVVAALPAALTPFGGALAASAAVVAGVLVRRAARREVLTVLAVGIAWCAPWLVAAAVGRTEVGQEAGAAAFAVRAPGLAGILDVLGGGGVWSQAATPASRGGVLPSTATVVVLVLAAIGVVGLRRLRGLAAAALLAPLAVALLAGTGPGLAVSGAAQVVPGLGLFRDTHRLVGVSAIALAVLAPIGLDAVAARLRHASVSPGSLSSLGSPTGSGGPAGRVVSGSLAVVGLAVAVLTVPDAPRLLHAAYQPVSYPAGWARVVDTVGERHALLLPWQPMRQVGWARSVPFLDTAPLALRGEVTRSRSLLVERDGRPIVVGPTEPPTAAGWQAGRLDPVALRAAGIEVVLEWRGTPGVLPATHDGLQLVLDTPDFRVWQVPASPGASGAG</sequence>
<dbReference type="RefSeq" id="WP_052358878.1">
    <property type="nucleotide sequence ID" value="NZ_BMNZ01000007.1"/>
</dbReference>
<evidence type="ECO:0008006" key="4">
    <source>
        <dbReference type="Google" id="ProtNLM"/>
    </source>
</evidence>
<keyword evidence="3" id="KW-1185">Reference proteome</keyword>
<feature type="transmembrane region" description="Helical" evidence="1">
    <location>
        <begin position="130"/>
        <end position="148"/>
    </location>
</feature>
<evidence type="ECO:0000313" key="3">
    <source>
        <dbReference type="Proteomes" id="UP000623461"/>
    </source>
</evidence>
<organism evidence="2 3">
    <name type="scientific">Terrabacter tumescens</name>
    <dbReference type="NCBI Taxonomy" id="60443"/>
    <lineage>
        <taxon>Bacteria</taxon>
        <taxon>Bacillati</taxon>
        <taxon>Actinomycetota</taxon>
        <taxon>Actinomycetes</taxon>
        <taxon>Micrococcales</taxon>
        <taxon>Intrasporangiaceae</taxon>
        <taxon>Terrabacter</taxon>
    </lineage>
</organism>